<dbReference type="RefSeq" id="XP_044313013.1">
    <property type="nucleotide sequence ID" value="XM_044457078.1"/>
</dbReference>
<proteinExistence type="predicted"/>
<organism evidence="1 2">
    <name type="scientific">Drosophila rhopaloa</name>
    <name type="common">Fruit fly</name>
    <dbReference type="NCBI Taxonomy" id="1041015"/>
    <lineage>
        <taxon>Eukaryota</taxon>
        <taxon>Metazoa</taxon>
        <taxon>Ecdysozoa</taxon>
        <taxon>Arthropoda</taxon>
        <taxon>Hexapoda</taxon>
        <taxon>Insecta</taxon>
        <taxon>Pterygota</taxon>
        <taxon>Neoptera</taxon>
        <taxon>Endopterygota</taxon>
        <taxon>Diptera</taxon>
        <taxon>Brachycera</taxon>
        <taxon>Muscomorpha</taxon>
        <taxon>Ephydroidea</taxon>
        <taxon>Drosophilidae</taxon>
        <taxon>Drosophila</taxon>
        <taxon>Sophophora</taxon>
    </lineage>
</organism>
<name>A0ABM5J2G1_DRORH</name>
<reference evidence="2" key="1">
    <citation type="journal article" date="2021" name="Elife">
        <title>Highly contiguous assemblies of 101 drosophilid genomes.</title>
        <authorList>
            <person name="Kim B.Y."/>
            <person name="Wang J.R."/>
            <person name="Miller D.E."/>
            <person name="Barmina O."/>
            <person name="Delaney E."/>
            <person name="Thompson A."/>
            <person name="Comeault A.A."/>
            <person name="Peede D."/>
            <person name="D'Agostino E.R."/>
            <person name="Pelaez J."/>
            <person name="Aguilar J.M."/>
            <person name="Haji D."/>
            <person name="Matsunaga T."/>
            <person name="Armstrong E.E."/>
            <person name="Zych M."/>
            <person name="Ogawa Y."/>
            <person name="Stamenkovic-Radak M."/>
            <person name="Jelic M."/>
            <person name="Veselinovic M.S."/>
            <person name="Tanaskovic M."/>
            <person name="Eric P."/>
            <person name="Gao J.J."/>
            <person name="Katoh T.K."/>
            <person name="Toda M.J."/>
            <person name="Watabe H."/>
            <person name="Watada M."/>
            <person name="Davis J.S."/>
            <person name="Moyle L.C."/>
            <person name="Manoli G."/>
            <person name="Bertolini E."/>
            <person name="Kostal V."/>
            <person name="Hawley R.S."/>
            <person name="Takahashi A."/>
            <person name="Jones C.D."/>
            <person name="Price D.K."/>
            <person name="Whiteman N."/>
            <person name="Kopp A."/>
            <person name="Matute D.R."/>
            <person name="Petrov D.A."/>
        </authorList>
    </citation>
    <scope>NUCLEOTIDE SEQUENCE [LARGE SCALE GENOMIC DNA]</scope>
</reference>
<evidence type="ECO:0000313" key="1">
    <source>
        <dbReference type="EnsemblMetazoa" id="XP_044313013.1"/>
    </source>
</evidence>
<evidence type="ECO:0000313" key="2">
    <source>
        <dbReference type="Proteomes" id="UP001652680"/>
    </source>
</evidence>
<sequence>MAKYLKKDIEIKQDRMLPNQTLSYGLMKTLRSDTPIPMPQKKLDASTLSERLQTMHQNISITNESEEGYRRESFFLESVPVDKMTFEMKRKLFDKAEFTITRGQKLSDIYHPVKSDINLDLNDPAQQTLEEIKAYCRQMNIKFSK</sequence>
<keyword evidence="2" id="KW-1185">Reference proteome</keyword>
<dbReference type="Proteomes" id="UP001652680">
    <property type="component" value="Unassembled WGS sequence"/>
</dbReference>
<reference evidence="1" key="2">
    <citation type="submission" date="2025-05" db="UniProtKB">
        <authorList>
            <consortium name="EnsemblMetazoa"/>
        </authorList>
    </citation>
    <scope>IDENTIFICATION</scope>
</reference>
<dbReference type="GeneID" id="108044605"/>
<dbReference type="EnsemblMetazoa" id="XM_044457078.1">
    <property type="protein sequence ID" value="XP_044313013.1"/>
    <property type="gene ID" value="LOC108044605"/>
</dbReference>
<accession>A0ABM5J2G1</accession>
<protein>
    <submittedName>
        <fullName evidence="1">Uncharacterized protein</fullName>
    </submittedName>
</protein>